<organism evidence="1 2">
    <name type="scientific">Rhodnius prolixus</name>
    <name type="common">Triatomid bug</name>
    <dbReference type="NCBI Taxonomy" id="13249"/>
    <lineage>
        <taxon>Eukaryota</taxon>
        <taxon>Metazoa</taxon>
        <taxon>Ecdysozoa</taxon>
        <taxon>Arthropoda</taxon>
        <taxon>Hexapoda</taxon>
        <taxon>Insecta</taxon>
        <taxon>Pterygota</taxon>
        <taxon>Neoptera</taxon>
        <taxon>Paraneoptera</taxon>
        <taxon>Hemiptera</taxon>
        <taxon>Heteroptera</taxon>
        <taxon>Panheteroptera</taxon>
        <taxon>Cimicomorpha</taxon>
        <taxon>Reduviidae</taxon>
        <taxon>Triatominae</taxon>
        <taxon>Rhodnius</taxon>
    </lineage>
</organism>
<dbReference type="EMBL" id="ACPB03021278">
    <property type="status" value="NOT_ANNOTATED_CDS"/>
    <property type="molecule type" value="Genomic_DNA"/>
</dbReference>
<dbReference type="EnsemblMetazoa" id="RPRC003185-RA">
    <property type="protein sequence ID" value="RPRC003185-PA"/>
    <property type="gene ID" value="RPRC003185"/>
</dbReference>
<evidence type="ECO:0000313" key="2">
    <source>
        <dbReference type="Proteomes" id="UP000015103"/>
    </source>
</evidence>
<dbReference type="InParanoid" id="T1HGL2"/>
<sequence>MRFSIHSSVSIYTVYINNIHEKKTKDGFITVSETISTQYSYLRSRW</sequence>
<dbReference type="Proteomes" id="UP000015103">
    <property type="component" value="Unassembled WGS sequence"/>
</dbReference>
<protein>
    <submittedName>
        <fullName evidence="1">Uncharacterized protein</fullName>
    </submittedName>
</protein>
<proteinExistence type="predicted"/>
<reference evidence="1" key="1">
    <citation type="submission" date="2015-05" db="UniProtKB">
        <authorList>
            <consortium name="EnsemblMetazoa"/>
        </authorList>
    </citation>
    <scope>IDENTIFICATION</scope>
</reference>
<accession>T1HGL2</accession>
<evidence type="ECO:0000313" key="1">
    <source>
        <dbReference type="EnsemblMetazoa" id="RPRC003185-PA"/>
    </source>
</evidence>
<keyword evidence="2" id="KW-1185">Reference proteome</keyword>
<name>T1HGL2_RHOPR</name>
<dbReference type="AlphaFoldDB" id="T1HGL2"/>
<dbReference type="HOGENOM" id="CLU_3191899_0_0_1"/>
<dbReference type="VEuPathDB" id="VectorBase:RPRC003185"/>